<accession>A0A7C3RJF8</accession>
<dbReference type="InterPro" id="IPR006076">
    <property type="entry name" value="FAD-dep_OxRdtase"/>
</dbReference>
<dbReference type="Pfam" id="PF01266">
    <property type="entry name" value="DAO"/>
    <property type="match status" value="1"/>
</dbReference>
<comment type="caution">
    <text evidence="3">The sequence shown here is derived from an EMBL/GenBank/DDBJ whole genome shotgun (WGS) entry which is preliminary data.</text>
</comment>
<name>A0A7C3RJF8_DICTH</name>
<feature type="domain" description="BFD-like [2Fe-2S]-binding" evidence="2">
    <location>
        <begin position="397"/>
        <end position="450"/>
    </location>
</feature>
<dbReference type="EMBL" id="DTIN01000004">
    <property type="protein sequence ID" value="HFX12563.1"/>
    <property type="molecule type" value="Genomic_DNA"/>
</dbReference>
<dbReference type="Pfam" id="PF04324">
    <property type="entry name" value="Fer2_BFD"/>
    <property type="match status" value="1"/>
</dbReference>
<dbReference type="InterPro" id="IPR036188">
    <property type="entry name" value="FAD/NAD-bd_sf"/>
</dbReference>
<proteinExistence type="predicted"/>
<sequence length="484" mass="54693">MEDVIIIGGGIIGSLIARELSFYEISVLLLDKEEDIPMGSTKANSAIVHAGYDPLPGTLKAKTNVEGNRLYKDLCNELKVPFKRIGAYVLAFNDEELKILLELKERGKINGVSEIQLLKREEILKREPNINREVKYALFFPTSGITNPFLLTIHALENAIENGVQVKLGEEVIGIEKKDMVYKVTTNKSKYYCKYIINCAGIYADKIIHLLDPDYPFAITPRKGEYLVLDKKAQNFVKSTIFHVPTQKGKGVLVTPTVDGNILLGPTAENIANKEDKSTSMEGLSEIKEKVKKLTPNVPFTLVINIFSGIRASSTYKDFFVQEIPEFKNILHFAGIDSPGLTSAPSLAKMAVEWLMEKENIKRKRNIKNFEKIVAFKELTEEEKENLIKEDPRWGHIICRCEYVSEMEVRNAINSPLPARNLEAIKKRTRAGMGRCQGAFCSYHIMKILSDELEIPMNMITLRGGKSFLLNGENKVRWKYAKRS</sequence>
<dbReference type="InterPro" id="IPR007419">
    <property type="entry name" value="BFD-like_2Fe2S-bd_dom"/>
</dbReference>
<dbReference type="CDD" id="cd19946">
    <property type="entry name" value="GlpA-like_Fer2_BFD-like"/>
    <property type="match status" value="1"/>
</dbReference>
<organism evidence="3">
    <name type="scientific">Dictyoglomus thermophilum</name>
    <dbReference type="NCBI Taxonomy" id="14"/>
    <lineage>
        <taxon>Bacteria</taxon>
        <taxon>Pseudomonadati</taxon>
        <taxon>Dictyoglomota</taxon>
        <taxon>Dictyoglomia</taxon>
        <taxon>Dictyoglomales</taxon>
        <taxon>Dictyoglomaceae</taxon>
        <taxon>Dictyoglomus</taxon>
    </lineage>
</organism>
<evidence type="ECO:0000313" key="3">
    <source>
        <dbReference type="EMBL" id="HFX12563.1"/>
    </source>
</evidence>
<reference evidence="3" key="1">
    <citation type="journal article" date="2020" name="mSystems">
        <title>Genome- and Community-Level Interaction Insights into Carbon Utilization and Element Cycling Functions of Hydrothermarchaeota in Hydrothermal Sediment.</title>
        <authorList>
            <person name="Zhou Z."/>
            <person name="Liu Y."/>
            <person name="Xu W."/>
            <person name="Pan J."/>
            <person name="Luo Z.H."/>
            <person name="Li M."/>
        </authorList>
    </citation>
    <scope>NUCLEOTIDE SEQUENCE [LARGE SCALE GENOMIC DNA]</scope>
    <source>
        <strain evidence="3">SpSt-81</strain>
    </source>
</reference>
<dbReference type="Gene3D" id="3.30.9.10">
    <property type="entry name" value="D-Amino Acid Oxidase, subunit A, domain 2"/>
    <property type="match status" value="1"/>
</dbReference>
<dbReference type="AlphaFoldDB" id="A0A7C3RJF8"/>
<gene>
    <name evidence="3" type="ORF">ENW00_00145</name>
</gene>
<evidence type="ECO:0000259" key="2">
    <source>
        <dbReference type="Pfam" id="PF04324"/>
    </source>
</evidence>
<dbReference type="PANTHER" id="PTHR42720:SF1">
    <property type="entry name" value="GLYCEROL 3-PHOSPHATE OXIDASE"/>
    <property type="match status" value="1"/>
</dbReference>
<dbReference type="SUPFAM" id="SSF51905">
    <property type="entry name" value="FAD/NAD(P)-binding domain"/>
    <property type="match status" value="1"/>
</dbReference>
<feature type="domain" description="FAD dependent oxidoreductase" evidence="1">
    <location>
        <begin position="3"/>
        <end position="354"/>
    </location>
</feature>
<dbReference type="PANTHER" id="PTHR42720">
    <property type="entry name" value="GLYCEROL-3-PHOSPHATE DEHYDROGENASE"/>
    <property type="match status" value="1"/>
</dbReference>
<dbReference type="InterPro" id="IPR041854">
    <property type="entry name" value="BFD-like_2Fe2S-bd_dom_sf"/>
</dbReference>
<dbReference type="SUPFAM" id="SSF54373">
    <property type="entry name" value="FAD-linked reductases, C-terminal domain"/>
    <property type="match status" value="1"/>
</dbReference>
<dbReference type="Gene3D" id="1.10.10.1100">
    <property type="entry name" value="BFD-like [2Fe-2S]-binding domain"/>
    <property type="match status" value="1"/>
</dbReference>
<dbReference type="InterPro" id="IPR052745">
    <property type="entry name" value="G3P_Oxidase/Oxidoreductase"/>
</dbReference>
<dbReference type="Gene3D" id="3.50.50.60">
    <property type="entry name" value="FAD/NAD(P)-binding domain"/>
    <property type="match status" value="1"/>
</dbReference>
<evidence type="ECO:0000259" key="1">
    <source>
        <dbReference type="Pfam" id="PF01266"/>
    </source>
</evidence>
<protein>
    <submittedName>
        <fullName evidence="3">FAD/NAD(P)-binding oxidoreductase</fullName>
    </submittedName>
</protein>